<comment type="catalytic activity">
    <reaction evidence="1 9">
        <text>Release of an N-terminal pyroglutamyl group from a polypeptide, the second amino acid generally not being Pro.</text>
        <dbReference type="EC" id="3.4.19.3"/>
    </reaction>
</comment>
<evidence type="ECO:0000256" key="2">
    <source>
        <dbReference type="ARBA" id="ARBA00002280"/>
    </source>
</evidence>
<dbReference type="EC" id="3.4.19.3" evidence="9"/>
<comment type="function">
    <text evidence="2">Removes 5-oxoproline from various penultimate amino acid residues except L-proline.</text>
</comment>
<evidence type="ECO:0000256" key="7">
    <source>
        <dbReference type="ARBA" id="ARBA00022801"/>
    </source>
</evidence>
<dbReference type="CDD" id="cd00501">
    <property type="entry name" value="Peptidase_C15"/>
    <property type="match status" value="1"/>
</dbReference>
<evidence type="ECO:0000256" key="10">
    <source>
        <dbReference type="PROSITE-ProRule" id="PRU10077"/>
    </source>
</evidence>
<comment type="caution">
    <text evidence="11">The sequence shown here is derived from an EMBL/GenBank/DDBJ whole genome shotgun (WGS) entry which is preliminary data.</text>
</comment>
<evidence type="ECO:0000256" key="8">
    <source>
        <dbReference type="ARBA" id="ARBA00022807"/>
    </source>
</evidence>
<dbReference type="EMBL" id="JAROCA020000001">
    <property type="protein sequence ID" value="MDY0405058.1"/>
    <property type="molecule type" value="Genomic_DNA"/>
</dbReference>
<reference evidence="11 12" key="1">
    <citation type="submission" date="2023-10" db="EMBL/GenBank/DDBJ databases">
        <title>179-bfca-hs.</title>
        <authorList>
            <person name="Miliotis G."/>
            <person name="Sengupta P."/>
            <person name="Hameed A."/>
            <person name="Chuvochina M."/>
            <person name="Mcdonagh F."/>
            <person name="Simpson A.C."/>
            <person name="Singh N.K."/>
            <person name="Rekha P.D."/>
            <person name="Raman K."/>
            <person name="Hugenholtz P."/>
            <person name="Venkateswaran K."/>
        </authorList>
    </citation>
    <scope>NUCLEOTIDE SEQUENCE [LARGE SCALE GENOMIC DNA]</scope>
    <source>
        <strain evidence="11 12">179-BFC-A-HS</strain>
    </source>
</reference>
<dbReference type="NCBIfam" id="TIGR00504">
    <property type="entry name" value="pyro_pdase"/>
    <property type="match status" value="1"/>
</dbReference>
<feature type="active site" evidence="10">
    <location>
        <position position="142"/>
    </location>
</feature>
<dbReference type="InterPro" id="IPR036440">
    <property type="entry name" value="Peptidase_C15-like_sf"/>
</dbReference>
<keyword evidence="8" id="KW-0788">Thiol protease</keyword>
<sequence length="198" mass="21601">MKKLLVTGFEPFLDNPINPTAEIAEKLNDTVINDYAIIGKVLPVVFSESGEQLVKLLEAHQPDALISLGLAAGRNCVTPERIAINCNDGPKDNRGNEPNGERIVPDGPDGYFSTLPIQKMVSCMEKEGLPAVISNSAGTYLCNHVMYQGLHYFKVHKLERPSGFIHLPASHALAIRKKMPSWSADDLCHAVKIAIACL</sequence>
<dbReference type="RefSeq" id="WP_306067782.1">
    <property type="nucleotide sequence ID" value="NZ_JAROCA020000001.1"/>
</dbReference>
<name>A0ABU5CFH3_9BACI</name>
<dbReference type="InterPro" id="IPR000816">
    <property type="entry name" value="Peptidase_C15"/>
</dbReference>
<keyword evidence="7 11" id="KW-0378">Hydrolase</keyword>
<protein>
    <recommendedName>
        <fullName evidence="9">Pyroglutamyl-peptidase I</fullName>
        <ecNumber evidence="9">3.4.19.3</ecNumber>
    </recommendedName>
</protein>
<dbReference type="GO" id="GO:0016920">
    <property type="term" value="F:pyroglutamyl-peptidase activity"/>
    <property type="evidence" value="ECO:0007669"/>
    <property type="project" value="UniProtKB-EC"/>
</dbReference>
<evidence type="ECO:0000313" key="11">
    <source>
        <dbReference type="EMBL" id="MDY0405058.1"/>
    </source>
</evidence>
<evidence type="ECO:0000256" key="6">
    <source>
        <dbReference type="ARBA" id="ARBA00022670"/>
    </source>
</evidence>
<dbReference type="InterPro" id="IPR029762">
    <property type="entry name" value="PGP-I_bact-type"/>
</dbReference>
<dbReference type="SUPFAM" id="SSF53182">
    <property type="entry name" value="Pyrrolidone carboxyl peptidase (pyroglutamate aminopeptidase)"/>
    <property type="match status" value="1"/>
</dbReference>
<comment type="similarity">
    <text evidence="4">Belongs to the peptidase C15 family.</text>
</comment>
<dbReference type="PANTHER" id="PTHR23402:SF1">
    <property type="entry name" value="PYROGLUTAMYL-PEPTIDASE I"/>
    <property type="match status" value="1"/>
</dbReference>
<evidence type="ECO:0000256" key="3">
    <source>
        <dbReference type="ARBA" id="ARBA00004496"/>
    </source>
</evidence>
<comment type="subcellular location">
    <subcellularLocation>
        <location evidence="3">Cytoplasm</location>
    </subcellularLocation>
</comment>
<dbReference type="PRINTS" id="PR00706">
    <property type="entry name" value="PYROGLUPTASE"/>
</dbReference>
<dbReference type="PIRSF" id="PIRSF015592">
    <property type="entry name" value="Prld-crbxl_pptds"/>
    <property type="match status" value="1"/>
</dbReference>
<keyword evidence="5" id="KW-0963">Cytoplasm</keyword>
<feature type="active site" evidence="9">
    <location>
        <position position="80"/>
    </location>
</feature>
<dbReference type="PROSITE" id="PS01334">
    <property type="entry name" value="PYRASE_CYS"/>
    <property type="match status" value="1"/>
</dbReference>
<dbReference type="PANTHER" id="PTHR23402">
    <property type="entry name" value="PROTEASE FAMILY C15 PYROGLUTAMYL-PEPTIDASE I-RELATED"/>
    <property type="match status" value="1"/>
</dbReference>
<keyword evidence="6" id="KW-0645">Protease</keyword>
<dbReference type="Pfam" id="PF01470">
    <property type="entry name" value="Peptidase_C15"/>
    <property type="match status" value="1"/>
</dbReference>
<dbReference type="Proteomes" id="UP001228376">
    <property type="component" value="Unassembled WGS sequence"/>
</dbReference>
<dbReference type="InterPro" id="IPR033693">
    <property type="entry name" value="PGPEP1_Glu_AS"/>
</dbReference>
<proteinExistence type="inferred from homology"/>
<evidence type="ECO:0000256" key="1">
    <source>
        <dbReference type="ARBA" id="ARBA00001770"/>
    </source>
</evidence>
<dbReference type="PROSITE" id="PS01333">
    <property type="entry name" value="PYRASE_GLU"/>
    <property type="match status" value="1"/>
</dbReference>
<gene>
    <name evidence="11" type="primary">pcp</name>
    <name evidence="11" type="ORF">P5G51_006290</name>
</gene>
<dbReference type="InterPro" id="IPR016125">
    <property type="entry name" value="Peptidase_C15-like"/>
</dbReference>
<evidence type="ECO:0000256" key="9">
    <source>
        <dbReference type="PROSITE-ProRule" id="PRU10076"/>
    </source>
</evidence>
<dbReference type="Gene3D" id="3.40.630.20">
    <property type="entry name" value="Peptidase C15, pyroglutamyl peptidase I-like"/>
    <property type="match status" value="1"/>
</dbReference>
<accession>A0ABU5CFH3</accession>
<keyword evidence="12" id="KW-1185">Reference proteome</keyword>
<evidence type="ECO:0000313" key="12">
    <source>
        <dbReference type="Proteomes" id="UP001228376"/>
    </source>
</evidence>
<dbReference type="NCBIfam" id="NF009676">
    <property type="entry name" value="PRK13197.1"/>
    <property type="match status" value="1"/>
</dbReference>
<evidence type="ECO:0000256" key="4">
    <source>
        <dbReference type="ARBA" id="ARBA00006641"/>
    </source>
</evidence>
<dbReference type="InterPro" id="IPR033694">
    <property type="entry name" value="PGPEP1_Cys_AS"/>
</dbReference>
<evidence type="ECO:0000256" key="5">
    <source>
        <dbReference type="ARBA" id="ARBA00022490"/>
    </source>
</evidence>
<organism evidence="11 12">
    <name type="scientific">Tigheibacillus jepli</name>
    <dbReference type="NCBI Taxonomy" id="3035914"/>
    <lineage>
        <taxon>Bacteria</taxon>
        <taxon>Bacillati</taxon>
        <taxon>Bacillota</taxon>
        <taxon>Bacilli</taxon>
        <taxon>Bacillales</taxon>
        <taxon>Bacillaceae</taxon>
        <taxon>Tigheibacillus</taxon>
    </lineage>
</organism>